<dbReference type="EMBL" id="CAJVCH010543743">
    <property type="protein sequence ID" value="CAG7827485.1"/>
    <property type="molecule type" value="Genomic_DNA"/>
</dbReference>
<dbReference type="AlphaFoldDB" id="A0A8J2L900"/>
<keyword evidence="2" id="KW-1185">Reference proteome</keyword>
<gene>
    <name evidence="1" type="ORF">AFUS01_LOCUS37473</name>
</gene>
<accession>A0A8J2L900</accession>
<sequence>ALLYADDLVLFAYSAESLQQKIDILKQYFKTNLLTLNVLYSHNLAIPTRLFKTFLLAVALHSHRFGQSLLRVNLHSAKVTSNSTTQ</sequence>
<dbReference type="OrthoDB" id="7698480at2759"/>
<organism evidence="1 2">
    <name type="scientific">Allacma fusca</name>
    <dbReference type="NCBI Taxonomy" id="39272"/>
    <lineage>
        <taxon>Eukaryota</taxon>
        <taxon>Metazoa</taxon>
        <taxon>Ecdysozoa</taxon>
        <taxon>Arthropoda</taxon>
        <taxon>Hexapoda</taxon>
        <taxon>Collembola</taxon>
        <taxon>Symphypleona</taxon>
        <taxon>Sminthuridae</taxon>
        <taxon>Allacma</taxon>
    </lineage>
</organism>
<feature type="non-terminal residue" evidence="1">
    <location>
        <position position="1"/>
    </location>
</feature>
<evidence type="ECO:0000313" key="1">
    <source>
        <dbReference type="EMBL" id="CAG7827485.1"/>
    </source>
</evidence>
<protein>
    <recommendedName>
        <fullName evidence="3">Reverse transcriptase</fullName>
    </recommendedName>
</protein>
<proteinExistence type="predicted"/>
<name>A0A8J2L900_9HEXA</name>
<evidence type="ECO:0008006" key="3">
    <source>
        <dbReference type="Google" id="ProtNLM"/>
    </source>
</evidence>
<dbReference type="Proteomes" id="UP000708208">
    <property type="component" value="Unassembled WGS sequence"/>
</dbReference>
<reference evidence="1" key="1">
    <citation type="submission" date="2021-06" db="EMBL/GenBank/DDBJ databases">
        <authorList>
            <person name="Hodson N. C."/>
            <person name="Mongue J. A."/>
            <person name="Jaron S. K."/>
        </authorList>
    </citation>
    <scope>NUCLEOTIDE SEQUENCE</scope>
</reference>
<comment type="caution">
    <text evidence="1">The sequence shown here is derived from an EMBL/GenBank/DDBJ whole genome shotgun (WGS) entry which is preliminary data.</text>
</comment>
<evidence type="ECO:0000313" key="2">
    <source>
        <dbReference type="Proteomes" id="UP000708208"/>
    </source>
</evidence>